<keyword evidence="8 13" id="KW-1133">Transmembrane helix</keyword>
<dbReference type="SUPFAM" id="SSF90123">
    <property type="entry name" value="ABC transporter transmembrane region"/>
    <property type="match status" value="2"/>
</dbReference>
<dbReference type="FunFam" id="1.20.1560.10:FF:000006">
    <property type="entry name" value="ATP-binding cassette, sub-family C (CFTR/MRP), member 9"/>
    <property type="match status" value="1"/>
</dbReference>
<dbReference type="SMART" id="SM00382">
    <property type="entry name" value="AAA"/>
    <property type="match status" value="2"/>
</dbReference>
<dbReference type="RefSeq" id="XP_028966466.1">
    <property type="nucleotide sequence ID" value="XM_029110633.1"/>
</dbReference>
<evidence type="ECO:0000256" key="12">
    <source>
        <dbReference type="SAM" id="MobiDB-lite"/>
    </source>
</evidence>
<feature type="transmembrane region" description="Helical" evidence="13">
    <location>
        <begin position="749"/>
        <end position="776"/>
    </location>
</feature>
<dbReference type="PANTHER" id="PTHR24223:SF443">
    <property type="entry name" value="MULTIDRUG-RESISTANCE LIKE PROTEIN 1, ISOFORM I"/>
    <property type="match status" value="1"/>
</dbReference>
<dbReference type="InterPro" id="IPR003439">
    <property type="entry name" value="ABC_transporter-like_ATP-bd"/>
</dbReference>
<feature type="domain" description="ABC transmembrane type-1" evidence="15">
    <location>
        <begin position="1"/>
        <end position="239"/>
    </location>
</feature>
<dbReference type="FunFam" id="3.40.50.300:FF:000812">
    <property type="entry name" value="multidrug resistance-associated protein 1 isoform X15"/>
    <property type="match status" value="1"/>
</dbReference>
<dbReference type="Pfam" id="PF00664">
    <property type="entry name" value="ABC_membrane"/>
    <property type="match status" value="2"/>
</dbReference>
<feature type="transmembrane region" description="Helical" evidence="13">
    <location>
        <begin position="610"/>
        <end position="643"/>
    </location>
</feature>
<dbReference type="Pfam" id="PF00005">
    <property type="entry name" value="ABC_tran"/>
    <property type="match status" value="2"/>
</dbReference>
<dbReference type="InterPro" id="IPR017871">
    <property type="entry name" value="ABC_transporter-like_CS"/>
</dbReference>
<dbReference type="GO" id="GO:0005774">
    <property type="term" value="C:vacuolar membrane"/>
    <property type="evidence" value="ECO:0007669"/>
    <property type="project" value="UniProtKB-SubCell"/>
</dbReference>
<feature type="transmembrane region" description="Helical" evidence="13">
    <location>
        <begin position="174"/>
        <end position="202"/>
    </location>
</feature>
<evidence type="ECO:0000256" key="4">
    <source>
        <dbReference type="ARBA" id="ARBA00022692"/>
    </source>
</evidence>
<dbReference type="CDD" id="cd18595">
    <property type="entry name" value="ABC_6TM_MRP1_2_3_6_D1_like"/>
    <property type="match status" value="1"/>
</dbReference>
<dbReference type="PROSITE" id="PS50893">
    <property type="entry name" value="ABC_TRANSPORTER_2"/>
    <property type="match status" value="2"/>
</dbReference>
<evidence type="ECO:0000256" key="1">
    <source>
        <dbReference type="ARBA" id="ARBA00004128"/>
    </source>
</evidence>
<dbReference type="PROSITE" id="PS50929">
    <property type="entry name" value="ABC_TM1F"/>
    <property type="match status" value="2"/>
</dbReference>
<evidence type="ECO:0000256" key="7">
    <source>
        <dbReference type="ARBA" id="ARBA00022840"/>
    </source>
</evidence>
<feature type="domain" description="ABC transporter" evidence="14">
    <location>
        <begin position="270"/>
        <end position="496"/>
    </location>
</feature>
<evidence type="ECO:0000256" key="5">
    <source>
        <dbReference type="ARBA" id="ARBA00022737"/>
    </source>
</evidence>
<dbReference type="KEGG" id="goe:100901531"/>
<evidence type="ECO:0000259" key="15">
    <source>
        <dbReference type="PROSITE" id="PS50929"/>
    </source>
</evidence>
<dbReference type="GO" id="GO:0016887">
    <property type="term" value="F:ATP hydrolysis activity"/>
    <property type="evidence" value="ECO:0007669"/>
    <property type="project" value="InterPro"/>
</dbReference>
<keyword evidence="5" id="KW-0677">Repeat</keyword>
<feature type="transmembrane region" description="Helical" evidence="13">
    <location>
        <begin position="73"/>
        <end position="90"/>
    </location>
</feature>
<keyword evidence="9 13" id="KW-0472">Membrane</keyword>
<keyword evidence="16" id="KW-1185">Reference proteome</keyword>
<evidence type="ECO:0000256" key="8">
    <source>
        <dbReference type="ARBA" id="ARBA00022989"/>
    </source>
</evidence>
<comment type="similarity">
    <text evidence="2">Belongs to the ABC transporter superfamily. ABCC family. Conjugate transporter (TC 3.A.1.208) subfamily.</text>
</comment>
<keyword evidence="7" id="KW-0067">ATP-binding</keyword>
<evidence type="ECO:0000256" key="10">
    <source>
        <dbReference type="ARBA" id="ARBA00024220"/>
    </source>
</evidence>
<organism evidence="16 17">
    <name type="scientific">Galendromus occidentalis</name>
    <name type="common">western predatory mite</name>
    <dbReference type="NCBI Taxonomy" id="34638"/>
    <lineage>
        <taxon>Eukaryota</taxon>
        <taxon>Metazoa</taxon>
        <taxon>Ecdysozoa</taxon>
        <taxon>Arthropoda</taxon>
        <taxon>Chelicerata</taxon>
        <taxon>Arachnida</taxon>
        <taxon>Acari</taxon>
        <taxon>Parasitiformes</taxon>
        <taxon>Mesostigmata</taxon>
        <taxon>Gamasina</taxon>
        <taxon>Phytoseioidea</taxon>
        <taxon>Phytoseiidae</taxon>
        <taxon>Typhlodrominae</taxon>
        <taxon>Galendromus</taxon>
    </lineage>
</organism>
<dbReference type="Gene3D" id="3.40.50.300">
    <property type="entry name" value="P-loop containing nucleotide triphosphate hydrolases"/>
    <property type="match status" value="2"/>
</dbReference>
<dbReference type="PROSITE" id="PS00211">
    <property type="entry name" value="ABC_TRANSPORTER_1"/>
    <property type="match status" value="2"/>
</dbReference>
<dbReference type="FunFam" id="1.20.1560.10:FF:000001">
    <property type="entry name" value="ATP-binding cassette subfamily C member 1"/>
    <property type="match status" value="1"/>
</dbReference>
<dbReference type="InterPro" id="IPR011527">
    <property type="entry name" value="ABC1_TM_dom"/>
</dbReference>
<dbReference type="AlphaFoldDB" id="A0AAJ7WGQ5"/>
<feature type="compositionally biased region" description="Basic and acidic residues" evidence="12">
    <location>
        <begin position="568"/>
        <end position="585"/>
    </location>
</feature>
<feature type="transmembrane region" description="Helical" evidence="13">
    <location>
        <begin position="96"/>
        <end position="118"/>
    </location>
</feature>
<keyword evidence="6" id="KW-0547">Nucleotide-binding</keyword>
<dbReference type="CDD" id="cd18603">
    <property type="entry name" value="ABC_6TM_MRP1_2_3_6_D2_like"/>
    <property type="match status" value="1"/>
</dbReference>
<evidence type="ECO:0000256" key="13">
    <source>
        <dbReference type="SAM" id="Phobius"/>
    </source>
</evidence>
<dbReference type="FunFam" id="3.40.50.300:FF:000074">
    <property type="entry name" value="Multidrug resistance-associated protein 5 isoform 1"/>
    <property type="match status" value="1"/>
</dbReference>
<dbReference type="GeneID" id="100901531"/>
<name>A0AAJ7WGQ5_9ACAR</name>
<feature type="domain" description="ABC transmembrane type-1" evidence="15">
    <location>
        <begin position="620"/>
        <end position="903"/>
    </location>
</feature>
<keyword evidence="4 13" id="KW-0812">Transmembrane</keyword>
<dbReference type="InterPro" id="IPR027417">
    <property type="entry name" value="P-loop_NTPase"/>
</dbReference>
<keyword evidence="3" id="KW-0813">Transport</keyword>
<evidence type="ECO:0000256" key="11">
    <source>
        <dbReference type="ARBA" id="ARBA00047523"/>
    </source>
</evidence>
<gene>
    <name evidence="17" type="primary">LOC100901531</name>
</gene>
<dbReference type="Gene3D" id="1.20.1560.10">
    <property type="entry name" value="ABC transporter type 1, transmembrane domain"/>
    <property type="match status" value="2"/>
</dbReference>
<dbReference type="CDD" id="cd03250">
    <property type="entry name" value="ABCC_MRP_domain1"/>
    <property type="match status" value="1"/>
</dbReference>
<dbReference type="InterPro" id="IPR003593">
    <property type="entry name" value="AAA+_ATPase"/>
</dbReference>
<dbReference type="GO" id="GO:0005524">
    <property type="term" value="F:ATP binding"/>
    <property type="evidence" value="ECO:0007669"/>
    <property type="project" value="UniProtKB-KW"/>
</dbReference>
<dbReference type="GO" id="GO:0015431">
    <property type="term" value="F:ABC-type glutathione S-conjugate transporter activity"/>
    <property type="evidence" value="ECO:0007669"/>
    <property type="project" value="UniProtKB-EC"/>
</dbReference>
<feature type="transmembrane region" description="Helical" evidence="13">
    <location>
        <begin position="222"/>
        <end position="242"/>
    </location>
</feature>
<accession>A0AAJ7WGQ5</accession>
<feature type="transmembrane region" description="Helical" evidence="13">
    <location>
        <begin position="663"/>
        <end position="689"/>
    </location>
</feature>
<dbReference type="Proteomes" id="UP000694867">
    <property type="component" value="Unplaced"/>
</dbReference>
<comment type="subcellular location">
    <subcellularLocation>
        <location evidence="1">Vacuole membrane</location>
        <topology evidence="1">Multi-pass membrane protein</topology>
    </subcellularLocation>
</comment>
<feature type="domain" description="ABC transporter" evidence="14">
    <location>
        <begin position="940"/>
        <end position="1174"/>
    </location>
</feature>
<evidence type="ECO:0000256" key="6">
    <source>
        <dbReference type="ARBA" id="ARBA00022741"/>
    </source>
</evidence>
<comment type="catalytic activity">
    <reaction evidence="11">
        <text>leukotriene C4(in) + ATP + H2O = leukotriene C4(out) + ADP + phosphate + H(+)</text>
        <dbReference type="Rhea" id="RHEA:38963"/>
        <dbReference type="ChEBI" id="CHEBI:15377"/>
        <dbReference type="ChEBI" id="CHEBI:15378"/>
        <dbReference type="ChEBI" id="CHEBI:30616"/>
        <dbReference type="ChEBI" id="CHEBI:43474"/>
        <dbReference type="ChEBI" id="CHEBI:57973"/>
        <dbReference type="ChEBI" id="CHEBI:456216"/>
    </reaction>
    <physiologicalReaction direction="left-to-right" evidence="11">
        <dbReference type="Rhea" id="RHEA:38964"/>
    </physiologicalReaction>
</comment>
<evidence type="ECO:0000313" key="16">
    <source>
        <dbReference type="Proteomes" id="UP000694867"/>
    </source>
</evidence>
<evidence type="ECO:0000313" key="17">
    <source>
        <dbReference type="RefSeq" id="XP_028966466.1"/>
    </source>
</evidence>
<dbReference type="CDD" id="cd03244">
    <property type="entry name" value="ABCC_MRP_domain2"/>
    <property type="match status" value="1"/>
</dbReference>
<evidence type="ECO:0000256" key="2">
    <source>
        <dbReference type="ARBA" id="ARBA00009726"/>
    </source>
</evidence>
<feature type="region of interest" description="Disordered" evidence="12">
    <location>
        <begin position="531"/>
        <end position="592"/>
    </location>
</feature>
<reference evidence="17" key="1">
    <citation type="submission" date="2025-08" db="UniProtKB">
        <authorList>
            <consortium name="RefSeq"/>
        </authorList>
    </citation>
    <scope>IDENTIFICATION</scope>
</reference>
<proteinExistence type="inferred from homology"/>
<evidence type="ECO:0000256" key="9">
    <source>
        <dbReference type="ARBA" id="ARBA00023136"/>
    </source>
</evidence>
<dbReference type="EC" id="7.6.2.3" evidence="10"/>
<evidence type="ECO:0000259" key="14">
    <source>
        <dbReference type="PROSITE" id="PS50893"/>
    </source>
</evidence>
<dbReference type="InterPro" id="IPR050173">
    <property type="entry name" value="ABC_transporter_C-like"/>
</dbReference>
<sequence>MLFSAMLESILTGQYEYRIYRLAMRVRSALTYAVYCKALKLSSQARGQFTTGEIVTLMSVDSQRIMEQVHMMNLLWSVPLMIGIALYMLWQQLGIATLGGVSVMILLMPVNAVVTTFLRKYQISLMRDKDKRTKLMNEILGGIKVVKLYAWENSFMQRITKLREKELSALKAQAWLSGFMVFAFTSAPFLVALASFAAFVLSDPSNVLDANKAFVSLSLFNILKVPLALLPILITYFAMFFVSVGRLNKYLRCEELDENAVTKIKDSTAVSIKDGTFQYGTGTDISPALKDINMEIKRGQLVAIVGTVGTGKSTLLSALLGDVTKKTGSVTVSGSVAYVPQQAWIQGTSIKNNILFGGKYDRARYEQVLDVCALRADLAILPGGDETEVGEKGINLSGGQKQRISLARAVYAGSDNYYFDDPLSAVDSHVSKHIFDKVISNKGILSAKTRILVTHRLSVLADCDVVYVLKDGTISEWGTYKQLVARKGAFADFLVQHLQEKASSDEIPEEDMKVMEEIVKEGAAPPHLMKQISMTSNGDDDNVSEVGSLRRRSSRQRQGSTASSIPSEKSKLSRRESAQEHEKRARPGAALTKEEEAAVGSVKWTVYRDYLVAMGAIGSAITLVAFVLTSVFNIMTSLWLSAWSEDSLKPELRNSTSQRDYRLGVYAAWGVGETIAALVASISLNLIALQGGRVLHERMLERILRSPMSFFDTTPMGRILNRFSKDIDTADITMRFNLRMVVQQFFRTLASLVLISMQTPIFLALALPLVVIYFVVQKYYIACSRHLKRIESTSRSPVYVHFSETLTGSSSIRAYGAEKRFVDISNMKTDINHTAYYPSIVASRWLSVRLEFLGYMIVFLAALLAALARDRLSPGYAGLSVTAALTVTTTLNMLVKASSDVETNFVSIERCLEYAEVESEAEWIVESNRPDPEWPAEGAIDFKNYSTRYRDGLPLVVKNISIQILPGEKVGVVGRTGAGKSSLTLALFRLIEAVEGNISIDALNVSRIGLHDLRSKLTIIPQDPVLFSGTLRENLDPFGEKSDEAVWASLEQAHLKDFVTGLEKGLEHEVTEGGENISVGQRQLVCLARALLRKSKILILDEATAAVDMETDNLIQETLKKEFKDSTTLTIAHRLNTILDYDRVLVLSEGSVSEYDSPKTLLEDPSSMFHAMAKDAGLI</sequence>
<dbReference type="SUPFAM" id="SSF52540">
    <property type="entry name" value="P-loop containing nucleoside triphosphate hydrolases"/>
    <property type="match status" value="2"/>
</dbReference>
<evidence type="ECO:0000256" key="3">
    <source>
        <dbReference type="ARBA" id="ARBA00022448"/>
    </source>
</evidence>
<protein>
    <recommendedName>
        <fullName evidence="10">ABC-type glutathione-S-conjugate transporter</fullName>
        <ecNumber evidence="10">7.6.2.3</ecNumber>
    </recommendedName>
</protein>
<feature type="transmembrane region" description="Helical" evidence="13">
    <location>
        <begin position="875"/>
        <end position="895"/>
    </location>
</feature>
<dbReference type="InterPro" id="IPR036640">
    <property type="entry name" value="ABC1_TM_sf"/>
</dbReference>
<feature type="transmembrane region" description="Helical" evidence="13">
    <location>
        <begin position="852"/>
        <end position="868"/>
    </location>
</feature>
<dbReference type="PANTHER" id="PTHR24223">
    <property type="entry name" value="ATP-BINDING CASSETTE SUB-FAMILY C"/>
    <property type="match status" value="1"/>
</dbReference>